<feature type="transmembrane region" description="Helical" evidence="2">
    <location>
        <begin position="99"/>
        <end position="119"/>
    </location>
</feature>
<feature type="transmembrane region" description="Helical" evidence="2">
    <location>
        <begin position="125"/>
        <end position="146"/>
    </location>
</feature>
<feature type="transmembrane region" description="Helical" evidence="2">
    <location>
        <begin position="333"/>
        <end position="350"/>
    </location>
</feature>
<protein>
    <submittedName>
        <fullName evidence="3">Serine/threonine protein kinase</fullName>
    </submittedName>
</protein>
<accession>A0A7K1FL66</accession>
<keyword evidence="2" id="KW-0472">Membrane</keyword>
<evidence type="ECO:0000256" key="1">
    <source>
        <dbReference type="SAM" id="MobiDB-lite"/>
    </source>
</evidence>
<feature type="transmembrane region" description="Helical" evidence="2">
    <location>
        <begin position="43"/>
        <end position="62"/>
    </location>
</feature>
<keyword evidence="3" id="KW-0808">Transferase</keyword>
<dbReference type="GO" id="GO:0004674">
    <property type="term" value="F:protein serine/threonine kinase activity"/>
    <property type="evidence" value="ECO:0007669"/>
    <property type="project" value="UniProtKB-KW"/>
</dbReference>
<feature type="transmembrane region" description="Helical" evidence="2">
    <location>
        <begin position="560"/>
        <end position="580"/>
    </location>
</feature>
<evidence type="ECO:0000256" key="2">
    <source>
        <dbReference type="SAM" id="Phobius"/>
    </source>
</evidence>
<reference evidence="3 4" key="1">
    <citation type="submission" date="2019-11" db="EMBL/GenBank/DDBJ databases">
        <authorList>
            <person name="Jiang L.-Q."/>
        </authorList>
    </citation>
    <scope>NUCLEOTIDE SEQUENCE [LARGE SCALE GENOMIC DNA]</scope>
    <source>
        <strain evidence="3 4">YIM 132087</strain>
    </source>
</reference>
<comment type="caution">
    <text evidence="3">The sequence shown here is derived from an EMBL/GenBank/DDBJ whole genome shotgun (WGS) entry which is preliminary data.</text>
</comment>
<feature type="transmembrane region" description="Helical" evidence="2">
    <location>
        <begin position="307"/>
        <end position="326"/>
    </location>
</feature>
<feature type="transmembrane region" description="Helical" evidence="2">
    <location>
        <begin position="362"/>
        <end position="381"/>
    </location>
</feature>
<feature type="transmembrane region" description="Helical" evidence="2">
    <location>
        <begin position="402"/>
        <end position="422"/>
    </location>
</feature>
<feature type="transmembrane region" description="Helical" evidence="2">
    <location>
        <begin position="167"/>
        <end position="185"/>
    </location>
</feature>
<gene>
    <name evidence="3" type="ORF">GIS00_13175</name>
</gene>
<dbReference type="EMBL" id="WLYK01000005">
    <property type="protein sequence ID" value="MTD14892.1"/>
    <property type="molecule type" value="Genomic_DNA"/>
</dbReference>
<evidence type="ECO:0000313" key="4">
    <source>
        <dbReference type="Proteomes" id="UP000460221"/>
    </source>
</evidence>
<evidence type="ECO:0000313" key="3">
    <source>
        <dbReference type="EMBL" id="MTD14892.1"/>
    </source>
</evidence>
<keyword evidence="2" id="KW-1133">Transmembrane helix</keyword>
<keyword evidence="2" id="KW-0812">Transmembrane</keyword>
<feature type="transmembrane region" description="Helical" evidence="2">
    <location>
        <begin position="205"/>
        <end position="223"/>
    </location>
</feature>
<sequence length="736" mass="77113">MKVLLPQQSTSTGWDEAVVDLPEPDRDPDPTPATRPGWSGRPVLEAIALVPALVLCLGLPLLSWSDAAVPGRPVLAVLFVLLVPGVPAVIALRPPDGRVATILAVTTGPAVLLVTGTLTTSLHRWSPAAAASIQAAIGVLFLPAAVHRVLQSAPTAPWRAALRAIGRRVRGLCVLAGSVLLWWAATRTTDLTAAGDRGILTVLPWTYWLALVLVCAVITAGLVARAVDHLLLGIAVPVLLIQVATFVGVASGAAPVGAGWVQVGFVEYIARTGEVALGTDARFSWPGFLAGSAQLQQWAGMSSVGPLMVLAPGLFAVLAMPALWLIGRAVTRSARGGWIAVLLFGVTNWLQQDYFSSQAVAFLFFVSILAVLLGSLSAARLPLGPGWRRCWQVLRRVPGRPAGLGAGRMLALEGALLLLIAAMVMSHQLTPVVTVLALLVFAITGTSRFRTLPVAAGVLFLGWFGYGATDYWTGHLGTVLGDVGRVGSTVSAGVGQRLTGDPVYLQMQYLRMGWTALLLLLAVAGWWLLRRRPEAVLLAGLAACPIGLVALQSYGGEVVIRVALYGGPIWAALGAVALLRLGRAFSARRRRVAVLASGVALVVAAGIFTTTRGLNVAFERVSAVQVAAAQELLDLVPLTSSIGVLESVGPLPMARLGEVRVVQVDPTACGDSPADCEPDELPGYWYLTSGMDALGALQEGRPVGWTRQIVAELLATGDWVALIDTTEVTVLARAAA</sequence>
<proteinExistence type="predicted"/>
<feature type="region of interest" description="Disordered" evidence="1">
    <location>
        <begin position="1"/>
        <end position="38"/>
    </location>
</feature>
<keyword evidence="3" id="KW-0418">Kinase</keyword>
<feature type="transmembrane region" description="Helical" evidence="2">
    <location>
        <begin position="509"/>
        <end position="529"/>
    </location>
</feature>
<name>A0A7K1FL66_9ACTN</name>
<feature type="transmembrane region" description="Helical" evidence="2">
    <location>
        <begin position="74"/>
        <end position="92"/>
    </location>
</feature>
<feature type="transmembrane region" description="Helical" evidence="2">
    <location>
        <begin position="428"/>
        <end position="445"/>
    </location>
</feature>
<feature type="transmembrane region" description="Helical" evidence="2">
    <location>
        <begin position="230"/>
        <end position="254"/>
    </location>
</feature>
<feature type="transmembrane region" description="Helical" evidence="2">
    <location>
        <begin position="536"/>
        <end position="554"/>
    </location>
</feature>
<dbReference type="RefSeq" id="WP_154768892.1">
    <property type="nucleotide sequence ID" value="NZ_WLYK01000005.1"/>
</dbReference>
<feature type="transmembrane region" description="Helical" evidence="2">
    <location>
        <begin position="452"/>
        <end position="469"/>
    </location>
</feature>
<keyword evidence="3" id="KW-0723">Serine/threonine-protein kinase</keyword>
<dbReference type="AlphaFoldDB" id="A0A7K1FL66"/>
<feature type="transmembrane region" description="Helical" evidence="2">
    <location>
        <begin position="592"/>
        <end position="610"/>
    </location>
</feature>
<keyword evidence="4" id="KW-1185">Reference proteome</keyword>
<dbReference type="Proteomes" id="UP000460221">
    <property type="component" value="Unassembled WGS sequence"/>
</dbReference>
<organism evidence="3 4">
    <name type="scientific">Nakamurella alba</name>
    <dbReference type="NCBI Taxonomy" id="2665158"/>
    <lineage>
        <taxon>Bacteria</taxon>
        <taxon>Bacillati</taxon>
        <taxon>Actinomycetota</taxon>
        <taxon>Actinomycetes</taxon>
        <taxon>Nakamurellales</taxon>
        <taxon>Nakamurellaceae</taxon>
        <taxon>Nakamurella</taxon>
    </lineage>
</organism>
<feature type="compositionally biased region" description="Polar residues" evidence="1">
    <location>
        <begin position="1"/>
        <end position="13"/>
    </location>
</feature>